<dbReference type="AlphaFoldDB" id="A0A5B0RL09"/>
<feature type="region of interest" description="Disordered" evidence="1">
    <location>
        <begin position="1"/>
        <end position="24"/>
    </location>
</feature>
<organism evidence="2 3">
    <name type="scientific">Puccinia graminis f. sp. tritici</name>
    <dbReference type="NCBI Taxonomy" id="56615"/>
    <lineage>
        <taxon>Eukaryota</taxon>
        <taxon>Fungi</taxon>
        <taxon>Dikarya</taxon>
        <taxon>Basidiomycota</taxon>
        <taxon>Pucciniomycotina</taxon>
        <taxon>Pucciniomycetes</taxon>
        <taxon>Pucciniales</taxon>
        <taxon>Pucciniaceae</taxon>
        <taxon>Puccinia</taxon>
    </lineage>
</organism>
<comment type="caution">
    <text evidence="2">The sequence shown here is derived from an EMBL/GenBank/DDBJ whole genome shotgun (WGS) entry which is preliminary data.</text>
</comment>
<proteinExistence type="predicted"/>
<dbReference type="EMBL" id="VDEP01000175">
    <property type="protein sequence ID" value="KAA1125735.1"/>
    <property type="molecule type" value="Genomic_DNA"/>
</dbReference>
<gene>
    <name evidence="2" type="ORF">PGTUg99_009455</name>
</gene>
<name>A0A5B0RL09_PUCGR</name>
<sequence length="104" mass="12022">MNEKSENKAETKRARKRKKRTHLDLNYNHDRSIDHEDDFCDDDKGNRGVLFTRSKPKFTQSSRSVYCAPPAIGYNNTRTRRGPDGHTTTRLRTADCARSKNPDP</sequence>
<protein>
    <submittedName>
        <fullName evidence="2">Uncharacterized protein</fullName>
    </submittedName>
</protein>
<evidence type="ECO:0000256" key="1">
    <source>
        <dbReference type="SAM" id="MobiDB-lite"/>
    </source>
</evidence>
<feature type="region of interest" description="Disordered" evidence="1">
    <location>
        <begin position="69"/>
        <end position="104"/>
    </location>
</feature>
<feature type="compositionally biased region" description="Basic and acidic residues" evidence="1">
    <location>
        <begin position="92"/>
        <end position="104"/>
    </location>
</feature>
<feature type="compositionally biased region" description="Basic and acidic residues" evidence="1">
    <location>
        <begin position="1"/>
        <end position="12"/>
    </location>
</feature>
<accession>A0A5B0RL09</accession>
<dbReference type="Proteomes" id="UP000325313">
    <property type="component" value="Unassembled WGS sequence"/>
</dbReference>
<reference evidence="2 3" key="1">
    <citation type="submission" date="2019-05" db="EMBL/GenBank/DDBJ databases">
        <title>Emergence of the Ug99 lineage of the wheat stem rust pathogen through somatic hybridization.</title>
        <authorList>
            <person name="Li F."/>
            <person name="Upadhyaya N.M."/>
            <person name="Sperschneider J."/>
            <person name="Matny O."/>
            <person name="Nguyen-Phuc H."/>
            <person name="Mago R."/>
            <person name="Raley C."/>
            <person name="Miller M.E."/>
            <person name="Silverstein K.A.T."/>
            <person name="Henningsen E."/>
            <person name="Hirsch C.D."/>
            <person name="Visser B."/>
            <person name="Pretorius Z.A."/>
            <person name="Steffenson B.J."/>
            <person name="Schwessinger B."/>
            <person name="Dodds P.N."/>
            <person name="Figueroa M."/>
        </authorList>
    </citation>
    <scope>NUCLEOTIDE SEQUENCE [LARGE SCALE GENOMIC DNA]</scope>
    <source>
        <strain evidence="2 3">Ug99</strain>
    </source>
</reference>
<evidence type="ECO:0000313" key="3">
    <source>
        <dbReference type="Proteomes" id="UP000325313"/>
    </source>
</evidence>
<evidence type="ECO:0000313" key="2">
    <source>
        <dbReference type="EMBL" id="KAA1125735.1"/>
    </source>
</evidence>